<dbReference type="PROSITE" id="PS50972">
    <property type="entry name" value="PTERIN_BINDING"/>
    <property type="match status" value="1"/>
</dbReference>
<dbReference type="GO" id="GO:0046656">
    <property type="term" value="P:folic acid biosynthetic process"/>
    <property type="evidence" value="ECO:0007669"/>
    <property type="project" value="UniProtKB-KW"/>
</dbReference>
<dbReference type="GO" id="GO:0005829">
    <property type="term" value="C:cytosol"/>
    <property type="evidence" value="ECO:0007669"/>
    <property type="project" value="TreeGrafter"/>
</dbReference>
<dbReference type="SUPFAM" id="SSF51717">
    <property type="entry name" value="Dihydropteroate synthetase-like"/>
    <property type="match status" value="1"/>
</dbReference>
<dbReference type="Proteomes" id="UP000505077">
    <property type="component" value="Unassembled WGS sequence"/>
</dbReference>
<dbReference type="EC" id="2.5.1.15" evidence="4"/>
<feature type="domain" description="Pterin-binding" evidence="9">
    <location>
        <begin position="1"/>
        <end position="252"/>
    </location>
</feature>
<sequence>MGIVNVTPDSFYDGAPHAAVEDRVAHALRLLDQGADILDVGAESSRPGAVELAPTEELSRLLPVLLAIRHNAPGAVVSVDTYHAETAAAALSLGASVINDISACAFDPALLDILAQYKPGYVLTHSQGRPWDMQRDPRYKNVRSEVMTFFERSLTRFVRAGMPEDRIVLDPGIGFGKTLSHTMELLAHPEDWLAFGRPVLMGLSMKSMFGGLFGLAPDARGVSTQVTTALLWDRGVFWHRVHEVAGARHSLTLAAALRNAKQYDTLPAC</sequence>
<organism evidence="10 11">
    <name type="scientific">Candidatus Desulfovibrio kirbyi</name>
    <dbReference type="NCBI Taxonomy" id="2696086"/>
    <lineage>
        <taxon>Bacteria</taxon>
        <taxon>Pseudomonadati</taxon>
        <taxon>Thermodesulfobacteriota</taxon>
        <taxon>Desulfovibrionia</taxon>
        <taxon>Desulfovibrionales</taxon>
        <taxon>Desulfovibrionaceae</taxon>
        <taxon>Desulfovibrio</taxon>
    </lineage>
</organism>
<comment type="pathway">
    <text evidence="3">Cofactor biosynthesis; tetrahydrofolate biosynthesis; 7,8-dihydrofolate from 2-amino-4-hydroxy-6-hydroxymethyl-7,8-dihydropteridine diphosphate and 4-aminobenzoate: step 1/2.</text>
</comment>
<dbReference type="InterPro" id="IPR045031">
    <property type="entry name" value="DHP_synth-like"/>
</dbReference>
<dbReference type="PROSITE" id="PS00793">
    <property type="entry name" value="DHPS_2"/>
    <property type="match status" value="1"/>
</dbReference>
<comment type="catalytic activity">
    <reaction evidence="1">
        <text>(7,8-dihydropterin-6-yl)methyl diphosphate + 4-aminobenzoate = 7,8-dihydropteroate + diphosphate</text>
        <dbReference type="Rhea" id="RHEA:19949"/>
        <dbReference type="ChEBI" id="CHEBI:17836"/>
        <dbReference type="ChEBI" id="CHEBI:17839"/>
        <dbReference type="ChEBI" id="CHEBI:33019"/>
        <dbReference type="ChEBI" id="CHEBI:72950"/>
        <dbReference type="EC" id="2.5.1.15"/>
    </reaction>
</comment>
<dbReference type="NCBIfam" id="TIGR01496">
    <property type="entry name" value="DHPS"/>
    <property type="match status" value="1"/>
</dbReference>
<evidence type="ECO:0000256" key="1">
    <source>
        <dbReference type="ARBA" id="ARBA00000012"/>
    </source>
</evidence>
<keyword evidence="8" id="KW-0289">Folate biosynthesis</keyword>
<dbReference type="InterPro" id="IPR011005">
    <property type="entry name" value="Dihydropteroate_synth-like_sf"/>
</dbReference>
<protein>
    <recommendedName>
        <fullName evidence="4">dihydropteroate synthase</fullName>
        <ecNumber evidence="4">2.5.1.15</ecNumber>
    </recommendedName>
</protein>
<dbReference type="EMBL" id="BLLL01000008">
    <property type="protein sequence ID" value="GFH63065.1"/>
    <property type="molecule type" value="Genomic_DNA"/>
</dbReference>
<evidence type="ECO:0000256" key="7">
    <source>
        <dbReference type="ARBA" id="ARBA00022842"/>
    </source>
</evidence>
<dbReference type="InterPro" id="IPR000489">
    <property type="entry name" value="Pterin-binding_dom"/>
</dbReference>
<keyword evidence="7" id="KW-0460">Magnesium</keyword>
<dbReference type="Pfam" id="PF00809">
    <property type="entry name" value="Pterin_bind"/>
    <property type="match status" value="1"/>
</dbReference>
<dbReference type="Gene3D" id="3.20.20.20">
    <property type="entry name" value="Dihydropteroate synthase-like"/>
    <property type="match status" value="1"/>
</dbReference>
<dbReference type="PANTHER" id="PTHR20941">
    <property type="entry name" value="FOLATE SYNTHESIS PROTEINS"/>
    <property type="match status" value="1"/>
</dbReference>
<proteinExistence type="predicted"/>
<gene>
    <name evidence="10" type="primary">folP</name>
    <name evidence="10" type="ORF">ZNDK_0836</name>
</gene>
<dbReference type="PANTHER" id="PTHR20941:SF1">
    <property type="entry name" value="FOLIC ACID SYNTHESIS PROTEIN FOL1"/>
    <property type="match status" value="1"/>
</dbReference>
<evidence type="ECO:0000256" key="2">
    <source>
        <dbReference type="ARBA" id="ARBA00001946"/>
    </source>
</evidence>
<dbReference type="GO" id="GO:0046872">
    <property type="term" value="F:metal ion binding"/>
    <property type="evidence" value="ECO:0007669"/>
    <property type="project" value="UniProtKB-KW"/>
</dbReference>
<evidence type="ECO:0000313" key="11">
    <source>
        <dbReference type="Proteomes" id="UP000505077"/>
    </source>
</evidence>
<dbReference type="GO" id="GO:0046654">
    <property type="term" value="P:tetrahydrofolate biosynthetic process"/>
    <property type="evidence" value="ECO:0007669"/>
    <property type="project" value="TreeGrafter"/>
</dbReference>
<dbReference type="AlphaFoldDB" id="A0A6L2R6A4"/>
<dbReference type="CDD" id="cd00739">
    <property type="entry name" value="DHPS"/>
    <property type="match status" value="1"/>
</dbReference>
<dbReference type="GO" id="GO:0004156">
    <property type="term" value="F:dihydropteroate synthase activity"/>
    <property type="evidence" value="ECO:0007669"/>
    <property type="project" value="UniProtKB-EC"/>
</dbReference>
<reference evidence="10 11" key="1">
    <citation type="journal article" date="2020" name="ISME J.">
        <title>Parallel Reductive Genome Evolution in Desulfovibrio Ectosymbionts Independently Acquired by Trichonympha Protists in the Termite Gut.</title>
        <authorList>
            <person name="Takeuchi M."/>
            <person name="Kuwahara H."/>
            <person name="Murakami T."/>
            <person name="Takahashi K."/>
            <person name="Kajitani R."/>
            <person name="Toyoda A."/>
            <person name="Itoh T."/>
            <person name="Ohkuma M."/>
            <person name="Hongoh Y."/>
        </authorList>
    </citation>
    <scope>NUCLEOTIDE SEQUENCE [LARGE SCALE GENOMIC DNA]</scope>
    <source>
        <strain evidence="10">ZnDsv-02</strain>
    </source>
</reference>
<dbReference type="InterPro" id="IPR006390">
    <property type="entry name" value="DHP_synth_dom"/>
</dbReference>
<evidence type="ECO:0000256" key="5">
    <source>
        <dbReference type="ARBA" id="ARBA00022679"/>
    </source>
</evidence>
<evidence type="ECO:0000313" key="10">
    <source>
        <dbReference type="EMBL" id="GFH63065.1"/>
    </source>
</evidence>
<evidence type="ECO:0000256" key="4">
    <source>
        <dbReference type="ARBA" id="ARBA00012458"/>
    </source>
</evidence>
<accession>A0A6L2R6A4</accession>
<evidence type="ECO:0000256" key="6">
    <source>
        <dbReference type="ARBA" id="ARBA00022723"/>
    </source>
</evidence>
<keyword evidence="5" id="KW-0808">Transferase</keyword>
<comment type="cofactor">
    <cofactor evidence="2">
        <name>Mg(2+)</name>
        <dbReference type="ChEBI" id="CHEBI:18420"/>
    </cofactor>
</comment>
<comment type="caution">
    <text evidence="10">The sequence shown here is derived from an EMBL/GenBank/DDBJ whole genome shotgun (WGS) entry which is preliminary data.</text>
</comment>
<evidence type="ECO:0000259" key="9">
    <source>
        <dbReference type="PROSITE" id="PS50972"/>
    </source>
</evidence>
<evidence type="ECO:0000256" key="8">
    <source>
        <dbReference type="ARBA" id="ARBA00022909"/>
    </source>
</evidence>
<evidence type="ECO:0000256" key="3">
    <source>
        <dbReference type="ARBA" id="ARBA00004763"/>
    </source>
</evidence>
<keyword evidence="6" id="KW-0479">Metal-binding</keyword>
<name>A0A6L2R6A4_9BACT</name>